<keyword evidence="2" id="KW-1185">Reference proteome</keyword>
<proteinExistence type="predicted"/>
<evidence type="ECO:0000313" key="1">
    <source>
        <dbReference type="EMBL" id="OWK46620.1"/>
    </source>
</evidence>
<gene>
    <name evidence="1" type="ORF">FRUB_00319</name>
</gene>
<sequence length="52" mass="6230">MKDATKRDLDRLLYLAEHGSHYTRALVLVFFMTTYFEKGFAPKDNNDRRDFD</sequence>
<evidence type="ECO:0000313" key="2">
    <source>
        <dbReference type="Proteomes" id="UP000214646"/>
    </source>
</evidence>
<reference evidence="2" key="1">
    <citation type="submission" date="2017-06" db="EMBL/GenBank/DDBJ databases">
        <title>Genome analysis of Fimbriiglobus ruber SP5, the first member of the order Planctomycetales with confirmed chitinolytic capability.</title>
        <authorList>
            <person name="Ravin N.V."/>
            <person name="Rakitin A.L."/>
            <person name="Ivanova A.A."/>
            <person name="Beletsky A.V."/>
            <person name="Kulichevskaya I.S."/>
            <person name="Mardanov A.V."/>
            <person name="Dedysh S.N."/>
        </authorList>
    </citation>
    <scope>NUCLEOTIDE SEQUENCE [LARGE SCALE GENOMIC DNA]</scope>
    <source>
        <strain evidence="2">SP5</strain>
    </source>
</reference>
<comment type="caution">
    <text evidence="1">The sequence shown here is derived from an EMBL/GenBank/DDBJ whole genome shotgun (WGS) entry which is preliminary data.</text>
</comment>
<dbReference type="AlphaFoldDB" id="A0A225DYK5"/>
<dbReference type="Proteomes" id="UP000214646">
    <property type="component" value="Unassembled WGS sequence"/>
</dbReference>
<accession>A0A225DYK5</accession>
<name>A0A225DYK5_9BACT</name>
<dbReference type="EMBL" id="NIDE01000001">
    <property type="protein sequence ID" value="OWK46620.1"/>
    <property type="molecule type" value="Genomic_DNA"/>
</dbReference>
<protein>
    <submittedName>
        <fullName evidence="1">Uncharacterized protein</fullName>
    </submittedName>
</protein>
<organism evidence="1 2">
    <name type="scientific">Fimbriiglobus ruber</name>
    <dbReference type="NCBI Taxonomy" id="1908690"/>
    <lineage>
        <taxon>Bacteria</taxon>
        <taxon>Pseudomonadati</taxon>
        <taxon>Planctomycetota</taxon>
        <taxon>Planctomycetia</taxon>
        <taxon>Gemmatales</taxon>
        <taxon>Gemmataceae</taxon>
        <taxon>Fimbriiglobus</taxon>
    </lineage>
</organism>